<dbReference type="EMBL" id="CP104395">
    <property type="protein sequence ID" value="WEL19478.1"/>
    <property type="molecule type" value="Genomic_DNA"/>
</dbReference>
<feature type="region of interest" description="Disordered" evidence="1">
    <location>
        <begin position="1"/>
        <end position="20"/>
    </location>
</feature>
<name>A0ABY8CHW7_9ARCH</name>
<evidence type="ECO:0000256" key="1">
    <source>
        <dbReference type="SAM" id="MobiDB-lite"/>
    </source>
</evidence>
<evidence type="ECO:0000313" key="2">
    <source>
        <dbReference type="EMBL" id="WEL19478.1"/>
    </source>
</evidence>
<sequence length="131" mass="14801">MSKGQPRDFHKTSLNAENYTSEDLIHDIENAVGYTSPPEILDGELDEGDFTARDAVKGLEAMYESMFEKMPEAVADIIYEENPGSMKSKENRQYDWAAMDEELSGLAQEGSLEVKSVRPESWNRVTVYSLQ</sequence>
<proteinExistence type="predicted"/>
<reference evidence="2 3" key="1">
    <citation type="submission" date="2022-09" db="EMBL/GenBank/DDBJ databases">
        <title>Xylan utilization by haloarchaea-nanohaloarchaea associations.</title>
        <authorList>
            <person name="Yakimov M."/>
        </authorList>
    </citation>
    <scope>NUCLEOTIDE SEQUENCE [LARGE SCALE GENOMIC DNA]</scope>
    <source>
        <strain evidence="2 3">SVXNc</strain>
    </source>
</reference>
<keyword evidence="3" id="KW-1185">Reference proteome</keyword>
<dbReference type="RefSeq" id="WP_347722348.1">
    <property type="nucleotide sequence ID" value="NZ_CP104395.1"/>
</dbReference>
<gene>
    <name evidence="2" type="ORF">SVXNc_0456</name>
</gene>
<protein>
    <submittedName>
        <fullName evidence="2">Uncharacterized protein</fullName>
    </submittedName>
</protein>
<organism evidence="2 3">
    <name type="scientific">Candidatus Nanohalococcus occultus</name>
    <dbReference type="NCBI Taxonomy" id="2978047"/>
    <lineage>
        <taxon>Archaea</taxon>
        <taxon>Candidatus Nanohalarchaeota</taxon>
        <taxon>Candidatus Nanohalarchaeota incertae sedis</taxon>
        <taxon>Candidatus Nanohalococcus</taxon>
    </lineage>
</organism>
<accession>A0ABY8CHW7</accession>
<dbReference type="Proteomes" id="UP001218034">
    <property type="component" value="Chromosome"/>
</dbReference>
<evidence type="ECO:0000313" key="3">
    <source>
        <dbReference type="Proteomes" id="UP001218034"/>
    </source>
</evidence>
<dbReference type="GeneID" id="90589893"/>
<feature type="compositionally biased region" description="Basic and acidic residues" evidence="1">
    <location>
        <begin position="1"/>
        <end position="11"/>
    </location>
</feature>